<name>A0ABM1R8B4_CAMSA</name>
<proteinExistence type="predicted"/>
<reference evidence="2" key="2">
    <citation type="submission" date="2025-08" db="UniProtKB">
        <authorList>
            <consortium name="RefSeq"/>
        </authorList>
    </citation>
    <scope>IDENTIFICATION</scope>
    <source>
        <tissue evidence="2">Leaf</tissue>
    </source>
</reference>
<gene>
    <name evidence="2" type="primary">LOC109130240</name>
</gene>
<keyword evidence="1" id="KW-1185">Reference proteome</keyword>
<dbReference type="GeneID" id="109130240"/>
<dbReference type="RefSeq" id="XP_019095252.1">
    <property type="nucleotide sequence ID" value="XM_019239707.1"/>
</dbReference>
<evidence type="ECO:0000313" key="1">
    <source>
        <dbReference type="Proteomes" id="UP000694864"/>
    </source>
</evidence>
<organism evidence="1 2">
    <name type="scientific">Camelina sativa</name>
    <name type="common">False flax</name>
    <name type="synonym">Myagrum sativum</name>
    <dbReference type="NCBI Taxonomy" id="90675"/>
    <lineage>
        <taxon>Eukaryota</taxon>
        <taxon>Viridiplantae</taxon>
        <taxon>Streptophyta</taxon>
        <taxon>Embryophyta</taxon>
        <taxon>Tracheophyta</taxon>
        <taxon>Spermatophyta</taxon>
        <taxon>Magnoliopsida</taxon>
        <taxon>eudicotyledons</taxon>
        <taxon>Gunneridae</taxon>
        <taxon>Pentapetalae</taxon>
        <taxon>rosids</taxon>
        <taxon>malvids</taxon>
        <taxon>Brassicales</taxon>
        <taxon>Brassicaceae</taxon>
        <taxon>Camelineae</taxon>
        <taxon>Camelina</taxon>
    </lineage>
</organism>
<evidence type="ECO:0000313" key="2">
    <source>
        <dbReference type="RefSeq" id="XP_019095252.1"/>
    </source>
</evidence>
<dbReference type="Proteomes" id="UP000694864">
    <property type="component" value="Chromosome 3"/>
</dbReference>
<protein>
    <submittedName>
        <fullName evidence="2">Uncharacterized protein LOC109130240</fullName>
    </submittedName>
</protein>
<sequence>MYLLTSSLHKVKSKGKDFYAFLCYCIKTLDTVTASQEIFLQRD</sequence>
<accession>A0ABM1R8B4</accession>
<reference evidence="1" key="1">
    <citation type="journal article" date="2014" name="Nat. Commun.">
        <title>The emerging biofuel crop Camelina sativa retains a highly undifferentiated hexaploid genome structure.</title>
        <authorList>
            <person name="Kagale S."/>
            <person name="Koh C."/>
            <person name="Nixon J."/>
            <person name="Bollina V."/>
            <person name="Clarke W.E."/>
            <person name="Tuteja R."/>
            <person name="Spillane C."/>
            <person name="Robinson S.J."/>
            <person name="Links M.G."/>
            <person name="Clarke C."/>
            <person name="Higgins E.E."/>
            <person name="Huebert T."/>
            <person name="Sharpe A.G."/>
            <person name="Parkin I.A."/>
        </authorList>
    </citation>
    <scope>NUCLEOTIDE SEQUENCE [LARGE SCALE GENOMIC DNA]</scope>
    <source>
        <strain evidence="1">cv. DH55</strain>
    </source>
</reference>